<proteinExistence type="predicted"/>
<reference evidence="8" key="1">
    <citation type="submission" date="2017-08" db="EMBL/GenBank/DDBJ databases">
        <title>Draft genome sequence of Lactococcus sp. strain Rs-Y01, isolated from the gut of the lower termite Reticulitermes speratus.</title>
        <authorList>
            <person name="Ohkuma M."/>
            <person name="Yuki M."/>
        </authorList>
    </citation>
    <scope>NUCLEOTIDE SEQUENCE [LARGE SCALE GENOMIC DNA]</scope>
    <source>
        <strain evidence="8">Rs-Y01</strain>
    </source>
</reference>
<keyword evidence="3 5" id="KW-0347">Helicase</keyword>
<evidence type="ECO:0000256" key="2">
    <source>
        <dbReference type="ARBA" id="ARBA00022801"/>
    </source>
</evidence>
<dbReference type="GO" id="GO:0016787">
    <property type="term" value="F:hydrolase activity"/>
    <property type="evidence" value="ECO:0007669"/>
    <property type="project" value="UniProtKB-UniRule"/>
</dbReference>
<dbReference type="GO" id="GO:0043138">
    <property type="term" value="F:3'-5' DNA helicase activity"/>
    <property type="evidence" value="ECO:0007669"/>
    <property type="project" value="TreeGrafter"/>
</dbReference>
<feature type="binding site" evidence="5">
    <location>
        <begin position="36"/>
        <end position="43"/>
    </location>
    <ligand>
        <name>ATP</name>
        <dbReference type="ChEBI" id="CHEBI:30616"/>
    </ligand>
</feature>
<dbReference type="PANTHER" id="PTHR11070">
    <property type="entry name" value="UVRD / RECB / PCRA DNA HELICASE FAMILY MEMBER"/>
    <property type="match status" value="1"/>
</dbReference>
<evidence type="ECO:0000256" key="1">
    <source>
        <dbReference type="ARBA" id="ARBA00022741"/>
    </source>
</evidence>
<keyword evidence="8" id="KW-1185">Reference proteome</keyword>
<dbReference type="RefSeq" id="WP_157905769.1">
    <property type="nucleotide sequence ID" value="NZ_BEDT01000001.1"/>
</dbReference>
<dbReference type="InterPro" id="IPR027417">
    <property type="entry name" value="P-loop_NTPase"/>
</dbReference>
<feature type="domain" description="UvrD-like helicase ATP-binding" evidence="6">
    <location>
        <begin position="15"/>
        <end position="281"/>
    </location>
</feature>
<evidence type="ECO:0000313" key="8">
    <source>
        <dbReference type="Proteomes" id="UP000218689"/>
    </source>
</evidence>
<accession>A0A224X5U1</accession>
<dbReference type="AlphaFoldDB" id="A0A224X5U1"/>
<gene>
    <name evidence="7" type="ORF">RsY01_470</name>
</gene>
<keyword evidence="2 5" id="KW-0378">Hydrolase</keyword>
<dbReference type="InterPro" id="IPR014016">
    <property type="entry name" value="UvrD-like_ATP-bd"/>
</dbReference>
<dbReference type="SUPFAM" id="SSF52540">
    <property type="entry name" value="P-loop containing nucleoside triphosphate hydrolases"/>
    <property type="match status" value="1"/>
</dbReference>
<dbReference type="EMBL" id="BEDT01000001">
    <property type="protein sequence ID" value="GAX46890.1"/>
    <property type="molecule type" value="Genomic_DNA"/>
</dbReference>
<dbReference type="GO" id="GO:0003677">
    <property type="term" value="F:DNA binding"/>
    <property type="evidence" value="ECO:0007669"/>
    <property type="project" value="InterPro"/>
</dbReference>
<dbReference type="GO" id="GO:0000725">
    <property type="term" value="P:recombinational repair"/>
    <property type="evidence" value="ECO:0007669"/>
    <property type="project" value="TreeGrafter"/>
</dbReference>
<comment type="caution">
    <text evidence="7">The sequence shown here is derived from an EMBL/GenBank/DDBJ whole genome shotgun (WGS) entry which is preliminary data.</text>
</comment>
<sequence>MNRFVESSDWVPKGDIILESAAENAVKSNQHLLVVAGPGAGKTELLAQKTDYLFQTNLSKNPRKILAISFKKDAADNLKERIVKRYGNEYGSRFSSLTYDAFSKRVLDQFRTALPEGLIPQKNYLVEDENIIESVFSKHFQGFSQLEKKSKKSTIDNALYKNMKSDIWIDLLRDSEYNKACLTFKMINILATRIIITNPKIKDLLQMTYSHVFLDEFQDTTDLQYDLVKACFLNGDSIVTAVGDNKQRIMEWAGARKTIFLDFQRDFNSDKVSLIMNHRSAPRLVDLQKRMYESLGENELEAHSSDNWSFDDGEIKLFISSDEKAEAERIVPDIVKKYL</sequence>
<dbReference type="PROSITE" id="PS51198">
    <property type="entry name" value="UVRD_HELICASE_ATP_BIND"/>
    <property type="match status" value="1"/>
</dbReference>
<evidence type="ECO:0000256" key="4">
    <source>
        <dbReference type="ARBA" id="ARBA00022840"/>
    </source>
</evidence>
<evidence type="ECO:0000256" key="3">
    <source>
        <dbReference type="ARBA" id="ARBA00022806"/>
    </source>
</evidence>
<name>A0A224X5U1_9LACT</name>
<evidence type="ECO:0000313" key="7">
    <source>
        <dbReference type="EMBL" id="GAX46890.1"/>
    </source>
</evidence>
<dbReference type="Proteomes" id="UP000218689">
    <property type="component" value="Unassembled WGS sequence"/>
</dbReference>
<protein>
    <recommendedName>
        <fullName evidence="6">UvrD-like helicase ATP-binding domain-containing protein</fullName>
    </recommendedName>
</protein>
<evidence type="ECO:0000256" key="5">
    <source>
        <dbReference type="PROSITE-ProRule" id="PRU00560"/>
    </source>
</evidence>
<keyword evidence="1 5" id="KW-0547">Nucleotide-binding</keyword>
<evidence type="ECO:0000259" key="6">
    <source>
        <dbReference type="PROSITE" id="PS51198"/>
    </source>
</evidence>
<dbReference type="GO" id="GO:0005524">
    <property type="term" value="F:ATP binding"/>
    <property type="evidence" value="ECO:0007669"/>
    <property type="project" value="UniProtKB-UniRule"/>
</dbReference>
<dbReference type="PANTHER" id="PTHR11070:SF2">
    <property type="entry name" value="ATP-DEPENDENT DNA HELICASE SRS2"/>
    <property type="match status" value="1"/>
</dbReference>
<dbReference type="Gene3D" id="3.40.50.300">
    <property type="entry name" value="P-loop containing nucleotide triphosphate hydrolases"/>
    <property type="match status" value="1"/>
</dbReference>
<dbReference type="OrthoDB" id="9765670at2"/>
<dbReference type="InterPro" id="IPR000212">
    <property type="entry name" value="DNA_helicase_UvrD/REP"/>
</dbReference>
<organism evidence="7 8">
    <name type="scientific">Pseudolactococcus reticulitermitis</name>
    <dbReference type="NCBI Taxonomy" id="2025039"/>
    <lineage>
        <taxon>Bacteria</taxon>
        <taxon>Bacillati</taxon>
        <taxon>Bacillota</taxon>
        <taxon>Bacilli</taxon>
        <taxon>Lactobacillales</taxon>
        <taxon>Streptococcaceae</taxon>
        <taxon>Pseudolactococcus</taxon>
    </lineage>
</organism>
<dbReference type="Pfam" id="PF00580">
    <property type="entry name" value="UvrD-helicase"/>
    <property type="match status" value="1"/>
</dbReference>
<keyword evidence="4 5" id="KW-0067">ATP-binding</keyword>
<dbReference type="CDD" id="cd17932">
    <property type="entry name" value="DEXQc_UvrD"/>
    <property type="match status" value="1"/>
</dbReference>